<dbReference type="EC" id="2.3.1.286" evidence="1"/>
<gene>
    <name evidence="6" type="ORF">CRN52_10445</name>
</gene>
<name>A0A2S3R368_VIBVL</name>
<dbReference type="Proteomes" id="UP000237466">
    <property type="component" value="Unassembled WGS sequence"/>
</dbReference>
<organism evidence="6 7">
    <name type="scientific">Vibrio vulnificus</name>
    <dbReference type="NCBI Taxonomy" id="672"/>
    <lineage>
        <taxon>Bacteria</taxon>
        <taxon>Pseudomonadati</taxon>
        <taxon>Pseudomonadota</taxon>
        <taxon>Gammaproteobacteria</taxon>
        <taxon>Vibrionales</taxon>
        <taxon>Vibrionaceae</taxon>
        <taxon>Vibrio</taxon>
    </lineage>
</organism>
<dbReference type="EMBL" id="PDGH01000081">
    <property type="protein sequence ID" value="POB48141.1"/>
    <property type="molecule type" value="Genomic_DNA"/>
</dbReference>
<dbReference type="GO" id="GO:0070403">
    <property type="term" value="F:NAD+ binding"/>
    <property type="evidence" value="ECO:0007669"/>
    <property type="project" value="InterPro"/>
</dbReference>
<dbReference type="InterPro" id="IPR003000">
    <property type="entry name" value="Sirtuin"/>
</dbReference>
<evidence type="ECO:0000256" key="2">
    <source>
        <dbReference type="ARBA" id="ARBA00022679"/>
    </source>
</evidence>
<keyword evidence="2" id="KW-0808">Transferase</keyword>
<feature type="binding site" evidence="4">
    <location>
        <position position="142"/>
    </location>
    <ligand>
        <name>Zn(2+)</name>
        <dbReference type="ChEBI" id="CHEBI:29105"/>
    </ligand>
</feature>
<protein>
    <recommendedName>
        <fullName evidence="1">protein acetyllysine N-acetyltransferase</fullName>
        <ecNumber evidence="1">2.3.1.286</ecNumber>
    </recommendedName>
</protein>
<dbReference type="PANTHER" id="PTHR11085:SF10">
    <property type="entry name" value="NAD-DEPENDENT PROTEIN DEACYLASE SIRTUIN-5, MITOCHONDRIAL-RELATED"/>
    <property type="match status" value="1"/>
</dbReference>
<feature type="binding site" evidence="4">
    <location>
        <position position="174"/>
    </location>
    <ligand>
        <name>Zn(2+)</name>
        <dbReference type="ChEBI" id="CHEBI:29105"/>
    </ligand>
</feature>
<dbReference type="GO" id="GO:0046872">
    <property type="term" value="F:metal ion binding"/>
    <property type="evidence" value="ECO:0007669"/>
    <property type="project" value="UniProtKB-KW"/>
</dbReference>
<dbReference type="RefSeq" id="WP_103200285.1">
    <property type="nucleotide sequence ID" value="NZ_PDGH01000081.1"/>
</dbReference>
<evidence type="ECO:0000256" key="4">
    <source>
        <dbReference type="PROSITE-ProRule" id="PRU00236"/>
    </source>
</evidence>
<accession>A0A2S3R368</accession>
<sequence length="286" mass="32106">MYEQLDLEYSYGKAAELILGAKHLLITAGAGMGVDSGLPVFRGNDGFYDSYAGFEKASLNFANVANAHFLLQSPEAFWWFYGQRFELYNQSMPHWGYQIIKSWLYRKDGFVFTSNVDGHFEKIGIARNKIVECHGSIHFLQCSINCCSLLWRIEELPFSLNKHSCDVTGPLPECPNCGNYARPAIHMFNDAQWNGVRTSLQWDRFDDWQYSIEAKHLIVVEIGAGQAIPTVRIQSEKLGAPIIRINTAKEDAAVENGVSLPVSALEALEGIQRHLVQRAPQFASAV</sequence>
<dbReference type="PROSITE" id="PS50305">
    <property type="entry name" value="SIRTUIN"/>
    <property type="match status" value="1"/>
</dbReference>
<dbReference type="PANTHER" id="PTHR11085">
    <property type="entry name" value="NAD-DEPENDENT PROTEIN DEACYLASE SIRTUIN-5, MITOCHONDRIAL-RELATED"/>
    <property type="match status" value="1"/>
</dbReference>
<feature type="domain" description="Deacetylase sirtuin-type" evidence="5">
    <location>
        <begin position="4"/>
        <end position="278"/>
    </location>
</feature>
<dbReference type="SUPFAM" id="SSF52467">
    <property type="entry name" value="DHS-like NAD/FAD-binding domain"/>
    <property type="match status" value="1"/>
</dbReference>
<reference evidence="6 7" key="1">
    <citation type="journal article" date="2018" name="Front. Microbiol.">
        <title>Phylogeny of Vibrio vulnificus from the Analysis of the Core-Genome: Implications for Intra-Species Taxonomy.</title>
        <authorList>
            <person name="Roig F.J."/>
            <person name="Gonzalez-Candelas F."/>
            <person name="Sanjuan E."/>
            <person name="Fouz B."/>
            <person name="Feil E.J."/>
            <person name="Llorens C."/>
            <person name="Baker-Austin C."/>
            <person name="Oliver J.D."/>
            <person name="Danin-Poleg Y."/>
            <person name="Gibas C.J."/>
            <person name="Kashi Y."/>
            <person name="Gulig P.A."/>
            <person name="Morrison S.S."/>
            <person name="Amaro C."/>
        </authorList>
    </citation>
    <scope>NUCLEOTIDE SEQUENCE [LARGE SCALE GENOMIC DNA]</scope>
    <source>
        <strain evidence="6 7">CECT4608</strain>
    </source>
</reference>
<proteinExistence type="predicted"/>
<evidence type="ECO:0000313" key="6">
    <source>
        <dbReference type="EMBL" id="POB48141.1"/>
    </source>
</evidence>
<evidence type="ECO:0000256" key="1">
    <source>
        <dbReference type="ARBA" id="ARBA00012928"/>
    </source>
</evidence>
<keyword evidence="4" id="KW-0862">Zinc</keyword>
<dbReference type="Pfam" id="PF02146">
    <property type="entry name" value="SIR2"/>
    <property type="match status" value="1"/>
</dbReference>
<comment type="caution">
    <text evidence="6">The sequence shown here is derived from an EMBL/GenBank/DDBJ whole genome shotgun (WGS) entry which is preliminary data.</text>
</comment>
<dbReference type="Gene3D" id="3.40.50.1220">
    <property type="entry name" value="TPP-binding domain"/>
    <property type="match status" value="1"/>
</dbReference>
<keyword evidence="4" id="KW-0479">Metal-binding</keyword>
<dbReference type="GO" id="GO:0017136">
    <property type="term" value="F:histone deacetylase activity, NAD-dependent"/>
    <property type="evidence" value="ECO:0007669"/>
    <property type="project" value="TreeGrafter"/>
</dbReference>
<dbReference type="AlphaFoldDB" id="A0A2S3R368"/>
<feature type="binding site" evidence="4">
    <location>
        <position position="147"/>
    </location>
    <ligand>
        <name>Zn(2+)</name>
        <dbReference type="ChEBI" id="CHEBI:29105"/>
    </ligand>
</feature>
<dbReference type="InterPro" id="IPR026591">
    <property type="entry name" value="Sirtuin_cat_small_dom_sf"/>
</dbReference>
<evidence type="ECO:0000259" key="5">
    <source>
        <dbReference type="PROSITE" id="PS50305"/>
    </source>
</evidence>
<feature type="binding site" evidence="4">
    <location>
        <position position="177"/>
    </location>
    <ligand>
        <name>Zn(2+)</name>
        <dbReference type="ChEBI" id="CHEBI:29105"/>
    </ligand>
</feature>
<dbReference type="InterPro" id="IPR026590">
    <property type="entry name" value="Ssirtuin_cat_dom"/>
</dbReference>
<dbReference type="InterPro" id="IPR050134">
    <property type="entry name" value="NAD-dep_sirtuin_deacylases"/>
</dbReference>
<evidence type="ECO:0000256" key="3">
    <source>
        <dbReference type="ARBA" id="ARBA00023027"/>
    </source>
</evidence>
<feature type="active site" description="Proton acceptor" evidence="4">
    <location>
        <position position="134"/>
    </location>
</feature>
<evidence type="ECO:0000313" key="7">
    <source>
        <dbReference type="Proteomes" id="UP000237466"/>
    </source>
</evidence>
<dbReference type="Gene3D" id="3.30.1600.10">
    <property type="entry name" value="SIR2/SIRT2 'Small Domain"/>
    <property type="match status" value="1"/>
</dbReference>
<dbReference type="CDD" id="cd00296">
    <property type="entry name" value="SIR2"/>
    <property type="match status" value="1"/>
</dbReference>
<dbReference type="InterPro" id="IPR029035">
    <property type="entry name" value="DHS-like_NAD/FAD-binding_dom"/>
</dbReference>
<keyword evidence="3" id="KW-0520">NAD</keyword>